<keyword evidence="3 9" id="KW-0639">Primosome</keyword>
<evidence type="ECO:0000256" key="3">
    <source>
        <dbReference type="ARBA" id="ARBA00022515"/>
    </source>
</evidence>
<evidence type="ECO:0000256" key="6">
    <source>
        <dbReference type="ARBA" id="ARBA00022705"/>
    </source>
</evidence>
<dbReference type="SUPFAM" id="SSF56747">
    <property type="entry name" value="Prim-pol domain"/>
    <property type="match status" value="1"/>
</dbReference>
<name>A0A7S3ED41_9RHOD</name>
<dbReference type="GO" id="GO:0005658">
    <property type="term" value="C:alpha DNA polymerase:primase complex"/>
    <property type="evidence" value="ECO:0007669"/>
    <property type="project" value="UniProtKB-ARBA"/>
</dbReference>
<dbReference type="PANTHER" id="PTHR10536">
    <property type="entry name" value="DNA PRIMASE SMALL SUBUNIT"/>
    <property type="match status" value="1"/>
</dbReference>
<reference evidence="10" key="1">
    <citation type="submission" date="2021-01" db="EMBL/GenBank/DDBJ databases">
        <authorList>
            <person name="Corre E."/>
            <person name="Pelletier E."/>
            <person name="Niang G."/>
            <person name="Scheremetjew M."/>
            <person name="Finn R."/>
            <person name="Kale V."/>
            <person name="Holt S."/>
            <person name="Cochrane G."/>
            <person name="Meng A."/>
            <person name="Brown T."/>
            <person name="Cohen L."/>
        </authorList>
    </citation>
    <scope>NUCLEOTIDE SEQUENCE</scope>
    <source>
        <strain evidence="10">CCMP 769</strain>
    </source>
</reference>
<dbReference type="GO" id="GO:0006269">
    <property type="term" value="P:DNA replication, synthesis of primer"/>
    <property type="evidence" value="ECO:0007669"/>
    <property type="project" value="UniProtKB-KW"/>
</dbReference>
<evidence type="ECO:0000256" key="1">
    <source>
        <dbReference type="ARBA" id="ARBA00009762"/>
    </source>
</evidence>
<keyword evidence="7" id="KW-0479">Metal-binding</keyword>
<dbReference type="AlphaFoldDB" id="A0A7S3ED41"/>
<dbReference type="CDD" id="cd04860">
    <property type="entry name" value="AE_Prim_S"/>
    <property type="match status" value="1"/>
</dbReference>
<evidence type="ECO:0000256" key="5">
    <source>
        <dbReference type="ARBA" id="ARBA00022695"/>
    </source>
</evidence>
<evidence type="ECO:0000256" key="8">
    <source>
        <dbReference type="ARBA" id="ARBA00023163"/>
    </source>
</evidence>
<dbReference type="Pfam" id="PF01896">
    <property type="entry name" value="DNA_primase_S"/>
    <property type="match status" value="1"/>
</dbReference>
<keyword evidence="8" id="KW-0804">Transcription</keyword>
<evidence type="ECO:0000256" key="4">
    <source>
        <dbReference type="ARBA" id="ARBA00022679"/>
    </source>
</evidence>
<dbReference type="EMBL" id="HBHW01014766">
    <property type="protein sequence ID" value="CAE0043460.1"/>
    <property type="molecule type" value="Transcribed_RNA"/>
</dbReference>
<evidence type="ECO:0000256" key="7">
    <source>
        <dbReference type="ARBA" id="ARBA00022723"/>
    </source>
</evidence>
<proteinExistence type="inferred from homology"/>
<keyword evidence="5" id="KW-0548">Nucleotidyltransferase</keyword>
<gene>
    <name evidence="10" type="ORF">RMAR00112_LOCUS11433</name>
</gene>
<keyword evidence="6 9" id="KW-0235">DNA replication</keyword>
<dbReference type="EC" id="2.7.7.-" evidence="9"/>
<evidence type="ECO:0000256" key="2">
    <source>
        <dbReference type="ARBA" id="ARBA00022478"/>
    </source>
</evidence>
<dbReference type="InterPro" id="IPR014052">
    <property type="entry name" value="DNA_primase_ssu_euk/arc"/>
</dbReference>
<accession>A0A7S3ED41</accession>
<organism evidence="10">
    <name type="scientific">Rhodosorus marinus</name>
    <dbReference type="NCBI Taxonomy" id="101924"/>
    <lineage>
        <taxon>Eukaryota</taxon>
        <taxon>Rhodophyta</taxon>
        <taxon>Stylonematophyceae</taxon>
        <taxon>Stylonematales</taxon>
        <taxon>Stylonemataceae</taxon>
        <taxon>Rhodosorus</taxon>
    </lineage>
</organism>
<keyword evidence="4 9" id="KW-0808">Transferase</keyword>
<sequence>MAATGNPAGEFESQLRWYYSKHFPIALFHRWLSYGDESYFPRREISFTLPGDIYLRFRSFANADELLETLKKQTPIKIDIGAVYNISPKERANVGASLVPLEKELVIDIDMTDYYDVMGDLGEGDPVVVCDRNWQYIAGAVKIVDTALREDFGFRHLLWVYSGRRGVHCWVADQGARSLSNEARSAIISYLSVKMVSDDNAGRRIDDITNPLHPSLSRAKREVCEPLFNEFVLQDQGMMRTPRRIKQMLSFIPNQALREQLLDRLTSTSSKNWSETDKWERVRHDLIKHNETKTADYIIFHYTYPRLDVNVSRDLGHLLKGPFCVHPGTGRVCVPFRAEECEQFMPAKCAPHIESLIEDVNNVAKGLQEAQPSLHLNKAIKVFQEFVVGLEKEKALAEEKKLHAKLSEIDRNGARDFLAV</sequence>
<dbReference type="GO" id="GO:0003899">
    <property type="term" value="F:DNA-directed RNA polymerase activity"/>
    <property type="evidence" value="ECO:0007669"/>
    <property type="project" value="InterPro"/>
</dbReference>
<evidence type="ECO:0000313" key="10">
    <source>
        <dbReference type="EMBL" id="CAE0043460.1"/>
    </source>
</evidence>
<keyword evidence="2 9" id="KW-0240">DNA-directed RNA polymerase</keyword>
<dbReference type="NCBIfam" id="TIGR00335">
    <property type="entry name" value="primase_sml"/>
    <property type="match status" value="1"/>
</dbReference>
<dbReference type="InterPro" id="IPR002755">
    <property type="entry name" value="DNA_primase_S"/>
</dbReference>
<comment type="similarity">
    <text evidence="1 9">Belongs to the eukaryotic-type primase small subunit family.</text>
</comment>
<dbReference type="Gene3D" id="3.90.920.10">
    <property type="entry name" value="DNA primase, PRIM domain"/>
    <property type="match status" value="1"/>
</dbReference>
<evidence type="ECO:0000256" key="9">
    <source>
        <dbReference type="RuleBase" id="RU003514"/>
    </source>
</evidence>
<dbReference type="GO" id="GO:0046872">
    <property type="term" value="F:metal ion binding"/>
    <property type="evidence" value="ECO:0007669"/>
    <property type="project" value="UniProtKB-KW"/>
</dbReference>
<protein>
    <recommendedName>
        <fullName evidence="9">DNA primase</fullName>
        <ecNumber evidence="9">2.7.7.-</ecNumber>
    </recommendedName>
</protein>